<keyword evidence="1" id="KW-1133">Transmembrane helix</keyword>
<gene>
    <name evidence="2" type="ordered locus">RAM_29830</name>
</gene>
<reference evidence="2 3" key="1">
    <citation type="journal article" date="2011" name="J. Bacteriol.">
        <title>Whole genome sequence of the rifamycin B-producing strain Amycolatopsis mediterranei S699.</title>
        <authorList>
            <person name="Verma M."/>
            <person name="Kaur J."/>
            <person name="Kumar M."/>
            <person name="Kumari K."/>
            <person name="Saxena A."/>
            <person name="Anand S."/>
            <person name="Nigam A."/>
            <person name="Ravi V."/>
            <person name="Raghuvanshi S."/>
            <person name="Khurana P."/>
            <person name="Tyagi A.K."/>
            <person name="Khurana J.P."/>
            <person name="Lal R."/>
        </authorList>
    </citation>
    <scope>NUCLEOTIDE SEQUENCE [LARGE SCALE GENOMIC DNA]</scope>
    <source>
        <strain evidence="2 3">S699</strain>
    </source>
</reference>
<evidence type="ECO:0000313" key="3">
    <source>
        <dbReference type="Proteomes" id="UP000006138"/>
    </source>
</evidence>
<keyword evidence="1" id="KW-0472">Membrane</keyword>
<dbReference type="KEGG" id="amn:RAM_29830"/>
<evidence type="ECO:0000256" key="1">
    <source>
        <dbReference type="SAM" id="Phobius"/>
    </source>
</evidence>
<organism evidence="2 3">
    <name type="scientific">Amycolatopsis mediterranei (strain S699)</name>
    <name type="common">Nocardia mediterranei</name>
    <dbReference type="NCBI Taxonomy" id="713604"/>
    <lineage>
        <taxon>Bacteria</taxon>
        <taxon>Bacillati</taxon>
        <taxon>Actinomycetota</taxon>
        <taxon>Actinomycetes</taxon>
        <taxon>Pseudonocardiales</taxon>
        <taxon>Pseudonocardiaceae</taxon>
        <taxon>Amycolatopsis</taxon>
    </lineage>
</organism>
<evidence type="ECO:0000313" key="2">
    <source>
        <dbReference type="EMBL" id="AEK44441.1"/>
    </source>
</evidence>
<dbReference type="AlphaFoldDB" id="A0A9R0UB52"/>
<dbReference type="Proteomes" id="UP000006138">
    <property type="component" value="Chromosome"/>
</dbReference>
<accession>A0A9R0UB52</accession>
<name>A0A9R0UB52_AMYMS</name>
<sequence length="81" mass="8405">MDRSQSGRAVDSAGWRQLARLVELAFADDRESFVRMLLLLVVVASIGLAAIGLLGPTLVGGVGGGTVLLSAFRRRHGDGGA</sequence>
<feature type="transmembrane region" description="Helical" evidence="1">
    <location>
        <begin position="37"/>
        <end position="59"/>
    </location>
</feature>
<keyword evidence="1" id="KW-0812">Transmembrane</keyword>
<dbReference type="EMBL" id="CP002896">
    <property type="protein sequence ID" value="AEK44441.1"/>
    <property type="molecule type" value="Genomic_DNA"/>
</dbReference>
<keyword evidence="3" id="KW-1185">Reference proteome</keyword>
<proteinExistence type="predicted"/>
<protein>
    <submittedName>
        <fullName evidence="2">Uncharacterized protein</fullName>
    </submittedName>
</protein>